<evidence type="ECO:0000313" key="7">
    <source>
        <dbReference type="EMBL" id="RCW31607.1"/>
    </source>
</evidence>
<feature type="transmembrane region" description="Helical" evidence="6">
    <location>
        <begin position="88"/>
        <end position="113"/>
    </location>
</feature>
<comment type="caution">
    <text evidence="7">The sequence shown here is derived from an EMBL/GenBank/DDBJ whole genome shotgun (WGS) entry which is preliminary data.</text>
</comment>
<name>A0A2T0XRX0_9BACT</name>
<sequence>MTDNSGKIIKSINPTKIILPILIGLSVTGFLLYREFEPGSFSFVRFTFWSVFWLLVSFTLMAVRDFGYMMRIRILTNNELSWKKAFNIIMLWEFTSAITPSAIGGTSVAIFFLNKEGVRLGRSTAVVMVTSFLDELYFILAFPIILLLLGRSDIFILDAADAALPWYKNNFFLLAMGGYSIKLLYTLILSYGLFINPRGLKWLLLMIFKLPIIRKWRPQANESGTDLIQTSKEFSGWPFSKWLKAFGATFFSWTSRYWVVNTLIVTFLGVKWLGWEDHLHVFAKQLVMWIMMLISPTPGGSGFAEYVFKEFLAAFIPVGTGIAMAFMWRMVSYYPYLIFGTFMVPRWIRRHFLSRKVK</sequence>
<keyword evidence="8" id="KW-1185">Reference proteome</keyword>
<evidence type="ECO:0008006" key="9">
    <source>
        <dbReference type="Google" id="ProtNLM"/>
    </source>
</evidence>
<feature type="transmembrane region" description="Helical" evidence="6">
    <location>
        <begin position="326"/>
        <end position="348"/>
    </location>
</feature>
<dbReference type="InterPro" id="IPR022791">
    <property type="entry name" value="L-PG_synthase/AglD"/>
</dbReference>
<dbReference type="Proteomes" id="UP000252733">
    <property type="component" value="Unassembled WGS sequence"/>
</dbReference>
<feature type="transmembrane region" description="Helical" evidence="6">
    <location>
        <begin position="17"/>
        <end position="34"/>
    </location>
</feature>
<feature type="transmembrane region" description="Helical" evidence="6">
    <location>
        <begin position="257"/>
        <end position="274"/>
    </location>
</feature>
<evidence type="ECO:0000256" key="3">
    <source>
        <dbReference type="ARBA" id="ARBA00022692"/>
    </source>
</evidence>
<feature type="transmembrane region" description="Helical" evidence="6">
    <location>
        <begin position="125"/>
        <end position="150"/>
    </location>
</feature>
<gene>
    <name evidence="7" type="ORF">DFO77_11752</name>
</gene>
<dbReference type="RefSeq" id="WP_106151687.1">
    <property type="nucleotide sequence ID" value="NZ_PVTS01000002.1"/>
</dbReference>
<evidence type="ECO:0000256" key="1">
    <source>
        <dbReference type="ARBA" id="ARBA00004651"/>
    </source>
</evidence>
<evidence type="ECO:0000256" key="6">
    <source>
        <dbReference type="SAM" id="Phobius"/>
    </source>
</evidence>
<dbReference type="OrthoDB" id="1493331at2"/>
<dbReference type="PANTHER" id="PTHR37693">
    <property type="entry name" value="PHOSPHATIDYLGLYCEROL LYSYLTRANSFERASE"/>
    <property type="match status" value="1"/>
</dbReference>
<organism evidence="7 8">
    <name type="scientific">Marinilabilia salmonicolor</name>
    <dbReference type="NCBI Taxonomy" id="989"/>
    <lineage>
        <taxon>Bacteria</taxon>
        <taxon>Pseudomonadati</taxon>
        <taxon>Bacteroidota</taxon>
        <taxon>Bacteroidia</taxon>
        <taxon>Marinilabiliales</taxon>
        <taxon>Marinilabiliaceae</taxon>
        <taxon>Marinilabilia</taxon>
    </lineage>
</organism>
<accession>A0A2T0XRX0</accession>
<keyword evidence="5 6" id="KW-0472">Membrane</keyword>
<evidence type="ECO:0000313" key="8">
    <source>
        <dbReference type="Proteomes" id="UP000252733"/>
    </source>
</evidence>
<dbReference type="STRING" id="1168289.GCA_000259075_03163"/>
<dbReference type="PANTHER" id="PTHR37693:SF1">
    <property type="entry name" value="INTEGRAL MEMBRANE PROTEIN"/>
    <property type="match status" value="1"/>
</dbReference>
<keyword evidence="3 6" id="KW-0812">Transmembrane</keyword>
<dbReference type="EMBL" id="QPIZ01000017">
    <property type="protein sequence ID" value="RCW31607.1"/>
    <property type="molecule type" value="Genomic_DNA"/>
</dbReference>
<reference evidence="7 8" key="1">
    <citation type="submission" date="2018-07" db="EMBL/GenBank/DDBJ databases">
        <title>Freshwater and sediment microbial communities from various areas in North America, analyzing microbe dynamics in response to fracking.</title>
        <authorList>
            <person name="Lamendella R."/>
        </authorList>
    </citation>
    <scope>NUCLEOTIDE SEQUENCE [LARGE SCALE GENOMIC DNA]</scope>
    <source>
        <strain evidence="7 8">160A</strain>
    </source>
</reference>
<evidence type="ECO:0000256" key="2">
    <source>
        <dbReference type="ARBA" id="ARBA00022475"/>
    </source>
</evidence>
<feature type="transmembrane region" description="Helical" evidence="6">
    <location>
        <begin position="286"/>
        <end position="306"/>
    </location>
</feature>
<evidence type="ECO:0000256" key="4">
    <source>
        <dbReference type="ARBA" id="ARBA00022989"/>
    </source>
</evidence>
<dbReference type="GO" id="GO:0005886">
    <property type="term" value="C:plasma membrane"/>
    <property type="evidence" value="ECO:0007669"/>
    <property type="project" value="UniProtKB-SubCell"/>
</dbReference>
<feature type="transmembrane region" description="Helical" evidence="6">
    <location>
        <begin position="171"/>
        <end position="194"/>
    </location>
</feature>
<dbReference type="Pfam" id="PF03706">
    <property type="entry name" value="LPG_synthase_TM"/>
    <property type="match status" value="1"/>
</dbReference>
<feature type="transmembrane region" description="Helical" evidence="6">
    <location>
        <begin position="46"/>
        <end position="67"/>
    </location>
</feature>
<comment type="subcellular location">
    <subcellularLocation>
        <location evidence="1">Cell membrane</location>
        <topology evidence="1">Multi-pass membrane protein</topology>
    </subcellularLocation>
</comment>
<keyword evidence="2" id="KW-1003">Cell membrane</keyword>
<protein>
    <recommendedName>
        <fullName evidence="9">Lysylphosphatidylglycerol synthase-like protein</fullName>
    </recommendedName>
</protein>
<evidence type="ECO:0000256" key="5">
    <source>
        <dbReference type="ARBA" id="ARBA00023136"/>
    </source>
</evidence>
<dbReference type="AlphaFoldDB" id="A0A2T0XRX0"/>
<proteinExistence type="predicted"/>
<keyword evidence="4 6" id="KW-1133">Transmembrane helix</keyword>